<protein>
    <recommendedName>
        <fullName evidence="3">Lipoprotein</fullName>
    </recommendedName>
</protein>
<evidence type="ECO:0000313" key="2">
    <source>
        <dbReference type="Proteomes" id="UP001207930"/>
    </source>
</evidence>
<dbReference type="RefSeq" id="WP_264499269.1">
    <property type="nucleotide sequence ID" value="NZ_JAPDDS010000001.1"/>
</dbReference>
<sequence>MTKYACALATLLCVSCSSTKTYLHPDQSITISSRNAFTSWDHWISPTDPGTVTPASKIKLGSRENIKVLGYRPIKCEGFIDRTKDGTVLIQLAIEEQWAGRWKTFYYNGTHRLIEESSGPES</sequence>
<keyword evidence="2" id="KW-1185">Reference proteome</keyword>
<reference evidence="1 2" key="1">
    <citation type="submission" date="2022-10" db="EMBL/GenBank/DDBJ databases">
        <title>Luteolibacter flavescens strain MCCC 1K03193, whole genome shotgun sequencing project.</title>
        <authorList>
            <person name="Zhao G."/>
            <person name="Shen L."/>
        </authorList>
    </citation>
    <scope>NUCLEOTIDE SEQUENCE [LARGE SCALE GENOMIC DNA]</scope>
    <source>
        <strain evidence="1 2">MCCC 1K03193</strain>
    </source>
</reference>
<gene>
    <name evidence="1" type="ORF">OKA04_01110</name>
</gene>
<comment type="caution">
    <text evidence="1">The sequence shown here is derived from an EMBL/GenBank/DDBJ whole genome shotgun (WGS) entry which is preliminary data.</text>
</comment>
<name>A0ABT3FIB3_9BACT</name>
<evidence type="ECO:0008006" key="3">
    <source>
        <dbReference type="Google" id="ProtNLM"/>
    </source>
</evidence>
<accession>A0ABT3FIB3</accession>
<organism evidence="1 2">
    <name type="scientific">Luteolibacter flavescens</name>
    <dbReference type="NCBI Taxonomy" id="1859460"/>
    <lineage>
        <taxon>Bacteria</taxon>
        <taxon>Pseudomonadati</taxon>
        <taxon>Verrucomicrobiota</taxon>
        <taxon>Verrucomicrobiia</taxon>
        <taxon>Verrucomicrobiales</taxon>
        <taxon>Verrucomicrobiaceae</taxon>
        <taxon>Luteolibacter</taxon>
    </lineage>
</organism>
<evidence type="ECO:0000313" key="1">
    <source>
        <dbReference type="EMBL" id="MCW1883307.1"/>
    </source>
</evidence>
<dbReference type="Proteomes" id="UP001207930">
    <property type="component" value="Unassembled WGS sequence"/>
</dbReference>
<dbReference type="EMBL" id="JAPDDS010000001">
    <property type="protein sequence ID" value="MCW1883307.1"/>
    <property type="molecule type" value="Genomic_DNA"/>
</dbReference>
<proteinExistence type="predicted"/>